<dbReference type="AlphaFoldDB" id="A0A179F3U1"/>
<dbReference type="KEGG" id="pchm:VFPPC_09954"/>
<gene>
    <name evidence="2" type="ORF">VFPPC_09954</name>
</gene>
<proteinExistence type="predicted"/>
<dbReference type="PANTHER" id="PTHR35908">
    <property type="entry name" value="HYPOTHETICAL FUSION PROTEIN"/>
    <property type="match status" value="1"/>
</dbReference>
<dbReference type="RefSeq" id="XP_018137814.1">
    <property type="nucleotide sequence ID" value="XM_018288408.1"/>
</dbReference>
<evidence type="ECO:0000313" key="2">
    <source>
        <dbReference type="EMBL" id="OAQ59853.1"/>
    </source>
</evidence>
<accession>A0A179F3U1</accession>
<protein>
    <submittedName>
        <fullName evidence="2">Glyoxalase-like domain-containing protein</fullName>
    </submittedName>
</protein>
<reference evidence="2 3" key="1">
    <citation type="journal article" date="2016" name="PLoS Pathog.">
        <title>Biosynthesis of antibiotic leucinostatins in bio-control fungus Purpureocillium lilacinum and their inhibition on phytophthora revealed by genome mining.</title>
        <authorList>
            <person name="Wang G."/>
            <person name="Liu Z."/>
            <person name="Lin R."/>
            <person name="Li E."/>
            <person name="Mao Z."/>
            <person name="Ling J."/>
            <person name="Yang Y."/>
            <person name="Yin W.B."/>
            <person name="Xie B."/>
        </authorList>
    </citation>
    <scope>NUCLEOTIDE SEQUENCE [LARGE SCALE GENOMIC DNA]</scope>
    <source>
        <strain evidence="2">170</strain>
    </source>
</reference>
<evidence type="ECO:0000313" key="3">
    <source>
        <dbReference type="Proteomes" id="UP000078397"/>
    </source>
</evidence>
<evidence type="ECO:0000259" key="1">
    <source>
        <dbReference type="PROSITE" id="PS51819"/>
    </source>
</evidence>
<dbReference type="Pfam" id="PF18029">
    <property type="entry name" value="Glyoxalase_6"/>
    <property type="match status" value="1"/>
</dbReference>
<dbReference type="GeneID" id="28852402"/>
<dbReference type="InterPro" id="IPR037523">
    <property type="entry name" value="VOC_core"/>
</dbReference>
<dbReference type="SUPFAM" id="SSF54593">
    <property type="entry name" value="Glyoxalase/Bleomycin resistance protein/Dihydroxybiphenyl dioxygenase"/>
    <property type="match status" value="1"/>
</dbReference>
<name>A0A179F3U1_METCM</name>
<organism evidence="2 3">
    <name type="scientific">Pochonia chlamydosporia 170</name>
    <dbReference type="NCBI Taxonomy" id="1380566"/>
    <lineage>
        <taxon>Eukaryota</taxon>
        <taxon>Fungi</taxon>
        <taxon>Dikarya</taxon>
        <taxon>Ascomycota</taxon>
        <taxon>Pezizomycotina</taxon>
        <taxon>Sordariomycetes</taxon>
        <taxon>Hypocreomycetidae</taxon>
        <taxon>Hypocreales</taxon>
        <taxon>Clavicipitaceae</taxon>
        <taxon>Pochonia</taxon>
    </lineage>
</organism>
<dbReference type="PANTHER" id="PTHR35908:SF1">
    <property type="entry name" value="CONSERVED PROTEIN"/>
    <property type="match status" value="1"/>
</dbReference>
<dbReference type="EMBL" id="LSBJ02000004">
    <property type="protein sequence ID" value="OAQ59853.1"/>
    <property type="molecule type" value="Genomic_DNA"/>
</dbReference>
<comment type="caution">
    <text evidence="2">The sequence shown here is derived from an EMBL/GenBank/DDBJ whole genome shotgun (WGS) entry which is preliminary data.</text>
</comment>
<dbReference type="PROSITE" id="PS51819">
    <property type="entry name" value="VOC"/>
    <property type="match status" value="1"/>
</dbReference>
<dbReference type="InterPro" id="IPR029068">
    <property type="entry name" value="Glyas_Bleomycin-R_OHBP_Dase"/>
</dbReference>
<dbReference type="Gene3D" id="3.10.180.10">
    <property type="entry name" value="2,3-Dihydroxybiphenyl 1,2-Dioxygenase, domain 1"/>
    <property type="match status" value="1"/>
</dbReference>
<feature type="domain" description="VOC" evidence="1">
    <location>
        <begin position="6"/>
        <end position="118"/>
    </location>
</feature>
<dbReference type="Proteomes" id="UP000078397">
    <property type="component" value="Unassembled WGS sequence"/>
</dbReference>
<keyword evidence="3" id="KW-1185">Reference proteome</keyword>
<sequence>MLEIGSIVWGVRDINNFPRLIEFWCKALNYKPAREPDTDWAILIPKSGTGQQMALSVVTSTTVKRQRHHLDLYASDQKAEIDRLLSLGATLAERDYPDGADYVVLEDPDGNAFCVIDKGS</sequence>
<dbReference type="InterPro" id="IPR041581">
    <property type="entry name" value="Glyoxalase_6"/>
</dbReference>
<dbReference type="OrthoDB" id="5189434at2759"/>
<dbReference type="CDD" id="cd06587">
    <property type="entry name" value="VOC"/>
    <property type="match status" value="1"/>
</dbReference>